<reference evidence="1 2" key="1">
    <citation type="submission" date="2016-10" db="EMBL/GenBank/DDBJ databases">
        <title>Comparative genome analysis of multiple Pseudomonas spp. focuses on biocontrol and plant growth promoting traits.</title>
        <authorList>
            <person name="Tao X.-Y."/>
            <person name="Taylor C.G."/>
        </authorList>
    </citation>
    <scope>NUCLEOTIDE SEQUENCE [LARGE SCALE GENOMIC DNA]</scope>
    <source>
        <strain evidence="1 2">48H11</strain>
    </source>
</reference>
<dbReference type="OrthoDB" id="7032178at2"/>
<comment type="caution">
    <text evidence="1">The sequence shown here is derived from an EMBL/GenBank/DDBJ whole genome shotgun (WGS) entry which is preliminary data.</text>
</comment>
<proteinExistence type="predicted"/>
<evidence type="ECO:0000313" key="1">
    <source>
        <dbReference type="EMBL" id="RON02005.1"/>
    </source>
</evidence>
<organism evidence="1 2">
    <name type="scientific">Pseudomonas brassicacearum</name>
    <dbReference type="NCBI Taxonomy" id="930166"/>
    <lineage>
        <taxon>Bacteria</taxon>
        <taxon>Pseudomonadati</taxon>
        <taxon>Pseudomonadota</taxon>
        <taxon>Gammaproteobacteria</taxon>
        <taxon>Pseudomonadales</taxon>
        <taxon>Pseudomonadaceae</taxon>
        <taxon>Pseudomonas</taxon>
    </lineage>
</organism>
<dbReference type="RefSeq" id="WP_123428792.1">
    <property type="nucleotide sequence ID" value="NZ_MOBJ01000034.1"/>
</dbReference>
<accession>A0A423GWK3</accession>
<gene>
    <name evidence="1" type="ORF">BK659_26210</name>
</gene>
<dbReference type="Proteomes" id="UP000286071">
    <property type="component" value="Unassembled WGS sequence"/>
</dbReference>
<dbReference type="EMBL" id="MOBJ01000034">
    <property type="protein sequence ID" value="RON02005.1"/>
    <property type="molecule type" value="Genomic_DNA"/>
</dbReference>
<sequence length="513" mass="55865">MSTDEIKGRNLITAGRFPSDWTEYWPRLLTGGNARTFADDYYGYYLIMNGNAAVIQTVNTAPLTTAQMINAQYRLSFQYQNFGGGSNSKVVVRPSTGREDPIDLSGKLPVHPEADWNPFTPYDLTVVAEDENLAFELHGSDMADANGLRITDFDVQLHLTPLTLSKLEVDDRVYSTSSVFQSITINGVPIDDLHKPDLVFFRADTHVLELQPKSGGPLPGMKVALFSENLSSDLGITITPALGESNAQDILENGSVKWTITGGNKSGFFDLQFKFIETDEVFPLPCRVVARHALDELDKLFNGKPVAWGAAFYPARNGTSTLTLKPKPGSSIRDDQIALEWNLPPTGSAVTITPTPGSPQPIHPTEGVSWVLKCSDSAVQVLALDAVFTHLSLEPLILTVIVRESPHKIHFMSGRGDQWDPMPGPPESVYGSSTVKTDLPVRVTTTAGVPCEGFRVTYTIPGFPTESGVSDSKGFARYPTPILFPEGGEFKLLAETSDLHGNVIPAIVQLLTT</sequence>
<dbReference type="AlphaFoldDB" id="A0A423GWK3"/>
<evidence type="ECO:0000313" key="2">
    <source>
        <dbReference type="Proteomes" id="UP000286071"/>
    </source>
</evidence>
<protein>
    <submittedName>
        <fullName evidence="1">Uncharacterized protein</fullName>
    </submittedName>
</protein>
<name>A0A423GWK3_9PSED</name>